<dbReference type="EMBL" id="LBRB01000002">
    <property type="protein sequence ID" value="KKP89111.1"/>
    <property type="molecule type" value="Genomic_DNA"/>
</dbReference>
<organism evidence="2 3">
    <name type="scientific">Berkelbacteria bacterium GW2011_GWA2_35_9</name>
    <dbReference type="NCBI Taxonomy" id="1618333"/>
    <lineage>
        <taxon>Bacteria</taxon>
        <taxon>Candidatus Berkelbacteria</taxon>
    </lineage>
</organism>
<dbReference type="STRING" id="1618333.UR93_C0002G0013"/>
<feature type="domain" description="DUF218" evidence="1">
    <location>
        <begin position="26"/>
        <end position="144"/>
    </location>
</feature>
<dbReference type="InterPro" id="IPR003848">
    <property type="entry name" value="DUF218"/>
</dbReference>
<evidence type="ECO:0000313" key="2">
    <source>
        <dbReference type="EMBL" id="KKP89111.1"/>
    </source>
</evidence>
<dbReference type="Pfam" id="PF02698">
    <property type="entry name" value="DUF218"/>
    <property type="match status" value="1"/>
</dbReference>
<accession>A0A0G0DJY7</accession>
<reference evidence="2 3" key="1">
    <citation type="journal article" date="2015" name="Nature">
        <title>rRNA introns, odd ribosomes, and small enigmatic genomes across a large radiation of phyla.</title>
        <authorList>
            <person name="Brown C.T."/>
            <person name="Hug L.A."/>
            <person name="Thomas B.C."/>
            <person name="Sharon I."/>
            <person name="Castelle C.J."/>
            <person name="Singh A."/>
            <person name="Wilkins M.J."/>
            <person name="Williams K.H."/>
            <person name="Banfield J.F."/>
        </authorList>
    </citation>
    <scope>NUCLEOTIDE SEQUENCE [LARGE SCALE GENOMIC DNA]</scope>
</reference>
<proteinExistence type="predicted"/>
<protein>
    <recommendedName>
        <fullName evidence="1">DUF218 domain-containing protein</fullName>
    </recommendedName>
</protein>
<evidence type="ECO:0000313" key="3">
    <source>
        <dbReference type="Proteomes" id="UP000034316"/>
    </source>
</evidence>
<name>A0A0G0DJY7_9BACT</name>
<evidence type="ECO:0000259" key="1">
    <source>
        <dbReference type="Pfam" id="PF02698"/>
    </source>
</evidence>
<comment type="caution">
    <text evidence="2">The sequence shown here is derived from an EMBL/GenBank/DDBJ whole genome shotgun (WGS) entry which is preliminary data.</text>
</comment>
<dbReference type="AlphaFoldDB" id="A0A0G0DJY7"/>
<dbReference type="CDD" id="cd06259">
    <property type="entry name" value="YdcF-like"/>
    <property type="match status" value="1"/>
</dbReference>
<sequence>MNSPSNKNILLVPSGSMHPNGPGYSTEIRLNEAIRLFCQYPFDYIFCSGGITSNYENIPASELMKIYLIKHNIPEKQIITGCHNSRDSYENIQELLAWLKNNMGINLSSINLTIVSNLDHLIRFEIICRQASFKRLDLHIVEMPLTIPDKITEMVKFLITMYDPIGKKFINRYARKKRTF</sequence>
<dbReference type="Proteomes" id="UP000034316">
    <property type="component" value="Unassembled WGS sequence"/>
</dbReference>
<gene>
    <name evidence="2" type="ORF">UR93_C0002G0013</name>
</gene>